<evidence type="ECO:0000313" key="2">
    <source>
        <dbReference type="Proteomes" id="UP000199614"/>
    </source>
</evidence>
<organism evidence="1 2">
    <name type="scientific">Pseudonocardia ammonioxydans</name>
    <dbReference type="NCBI Taxonomy" id="260086"/>
    <lineage>
        <taxon>Bacteria</taxon>
        <taxon>Bacillati</taxon>
        <taxon>Actinomycetota</taxon>
        <taxon>Actinomycetes</taxon>
        <taxon>Pseudonocardiales</taxon>
        <taxon>Pseudonocardiaceae</taxon>
        <taxon>Pseudonocardia</taxon>
    </lineage>
</organism>
<dbReference type="STRING" id="260086.SAMN05216207_102831"/>
<protein>
    <submittedName>
        <fullName evidence="1">Uncharacterized protein</fullName>
    </submittedName>
</protein>
<gene>
    <name evidence="1" type="ORF">SAMN05216207_102831</name>
</gene>
<accession>A0A1I5DZH8</accession>
<evidence type="ECO:0000313" key="1">
    <source>
        <dbReference type="EMBL" id="SFO04567.1"/>
    </source>
</evidence>
<reference evidence="1 2" key="1">
    <citation type="submission" date="2016-10" db="EMBL/GenBank/DDBJ databases">
        <authorList>
            <person name="de Groot N.N."/>
        </authorList>
    </citation>
    <scope>NUCLEOTIDE SEQUENCE [LARGE SCALE GENOMIC DNA]</scope>
    <source>
        <strain evidence="1 2">CGMCC 4.1877</strain>
    </source>
</reference>
<dbReference type="EMBL" id="FOUY01000028">
    <property type="protein sequence ID" value="SFO04567.1"/>
    <property type="molecule type" value="Genomic_DNA"/>
</dbReference>
<name>A0A1I5DZH8_PSUAM</name>
<dbReference type="Proteomes" id="UP000199614">
    <property type="component" value="Unassembled WGS sequence"/>
</dbReference>
<dbReference type="RefSeq" id="WP_093349414.1">
    <property type="nucleotide sequence ID" value="NZ_FOUY01000028.1"/>
</dbReference>
<proteinExistence type="predicted"/>
<dbReference type="AlphaFoldDB" id="A0A1I5DZH8"/>
<sequence length="136" mass="14529">MATVTVSGSEVRVHLTAWERPFAGGRSVLAVPRDAVVAADRVEQPTRWAVTPGARAGVQITGVLKLGRWGIGTPVHRFVSAWRHRPALRLRVSDAEAQRLGYGEIVVSCPDPGSVVAALDSSVARAATSDWPGVRR</sequence>
<keyword evidence="2" id="KW-1185">Reference proteome</keyword>
<dbReference type="OrthoDB" id="530515at2"/>